<comment type="caution">
    <text evidence="1">The sequence shown here is derived from an EMBL/GenBank/DDBJ whole genome shotgun (WGS) entry which is preliminary data.</text>
</comment>
<dbReference type="CDD" id="cd00090">
    <property type="entry name" value="HTH_ARSR"/>
    <property type="match status" value="1"/>
</dbReference>
<evidence type="ECO:0000313" key="2">
    <source>
        <dbReference type="Proteomes" id="UP000271678"/>
    </source>
</evidence>
<dbReference type="PANTHER" id="PTHR43132:SF6">
    <property type="entry name" value="HTH-TYPE TRANSCRIPTIONAL REPRESSOR CZRA"/>
    <property type="match status" value="1"/>
</dbReference>
<dbReference type="Gene3D" id="1.10.10.10">
    <property type="entry name" value="Winged helix-like DNA-binding domain superfamily/Winged helix DNA-binding domain"/>
    <property type="match status" value="1"/>
</dbReference>
<dbReference type="PANTHER" id="PTHR43132">
    <property type="entry name" value="ARSENICAL RESISTANCE OPERON REPRESSOR ARSR-RELATED"/>
    <property type="match status" value="1"/>
</dbReference>
<proteinExistence type="predicted"/>
<dbReference type="OrthoDB" id="3460651at2"/>
<dbReference type="InterPro" id="IPR036388">
    <property type="entry name" value="WH-like_DNA-bd_sf"/>
</dbReference>
<dbReference type="InterPro" id="IPR051011">
    <property type="entry name" value="Metal_resp_trans_reg"/>
</dbReference>
<dbReference type="InterPro" id="IPR011991">
    <property type="entry name" value="ArsR-like_HTH"/>
</dbReference>
<organism evidence="1 2">
    <name type="scientific">Flexivirga caeni</name>
    <dbReference type="NCBI Taxonomy" id="2294115"/>
    <lineage>
        <taxon>Bacteria</taxon>
        <taxon>Bacillati</taxon>
        <taxon>Actinomycetota</taxon>
        <taxon>Actinomycetes</taxon>
        <taxon>Micrococcales</taxon>
        <taxon>Dermacoccaceae</taxon>
        <taxon>Flexivirga</taxon>
    </lineage>
</organism>
<accession>A0A3M9M499</accession>
<evidence type="ECO:0000313" key="1">
    <source>
        <dbReference type="EMBL" id="RNI20316.1"/>
    </source>
</evidence>
<dbReference type="EMBL" id="RJJQ01000017">
    <property type="protein sequence ID" value="RNI20316.1"/>
    <property type="molecule type" value="Genomic_DNA"/>
</dbReference>
<dbReference type="Pfam" id="PF12840">
    <property type="entry name" value="HTH_20"/>
    <property type="match status" value="1"/>
</dbReference>
<protein>
    <submittedName>
        <fullName evidence="1">ArsR family transcriptional regulator</fullName>
    </submittedName>
</protein>
<reference evidence="1 2" key="1">
    <citation type="submission" date="2018-11" db="EMBL/GenBank/DDBJ databases">
        <title>Draft genome of Simplicispira Flexivirga sp. BO-16.</title>
        <authorList>
            <person name="Im W.T."/>
        </authorList>
    </citation>
    <scope>NUCLEOTIDE SEQUENCE [LARGE SCALE GENOMIC DNA]</scope>
    <source>
        <strain evidence="1 2">BO-16</strain>
    </source>
</reference>
<sequence length="317" mass="35074">MGLWAIPSDVLARLRFATSPMAEVVGALGNFTPGRRNVDQVFALRHQAAFREMLAEYPGRRAVFEHSSRPGWLADFLSIPPPGTAPTMDEELHQLSGFDESELVRQLRESTPGRLPPILLGGAVRTHILGLLEWTWIHTVATDWPRRERILRADIVTRTHRLAEHGFAGVLQDLGRRREWSEGHLRVNDHDRPTRQLGGSAQLLLVPVHANGSWVGWDEPHRYAVYYPVSGALADTGRRRPGGVDRLIGTNRARLLAALDAPQTTSNLAATSGLPIGAVGNHLKVLLEAGVVLKRRSGREVLYWRTAVGDELLAASR</sequence>
<dbReference type="SUPFAM" id="SSF46785">
    <property type="entry name" value="Winged helix' DNA-binding domain"/>
    <property type="match status" value="1"/>
</dbReference>
<dbReference type="RefSeq" id="WP_123272351.1">
    <property type="nucleotide sequence ID" value="NZ_RJJQ01000017.1"/>
</dbReference>
<keyword evidence="2" id="KW-1185">Reference proteome</keyword>
<name>A0A3M9M499_9MICO</name>
<dbReference type="AlphaFoldDB" id="A0A3M9M499"/>
<dbReference type="Proteomes" id="UP000271678">
    <property type="component" value="Unassembled WGS sequence"/>
</dbReference>
<gene>
    <name evidence="1" type="ORF">EFY87_15320</name>
</gene>
<dbReference type="InterPro" id="IPR036390">
    <property type="entry name" value="WH_DNA-bd_sf"/>
</dbReference>